<evidence type="ECO:0000313" key="2">
    <source>
        <dbReference type="EMBL" id="GAW91955.1"/>
    </source>
</evidence>
<sequence>MKKYVIIAIAALLLVSLFLSTALAAENKNNLAPYPQFDEDFFQQMWQFCSGMMGYGMMGGYYQNQNYSGYVPYGGMMW</sequence>
<evidence type="ECO:0000256" key="1">
    <source>
        <dbReference type="SAM" id="SignalP"/>
    </source>
</evidence>
<evidence type="ECO:0000313" key="3">
    <source>
        <dbReference type="Proteomes" id="UP000197032"/>
    </source>
</evidence>
<organism evidence="2 3">
    <name type="scientific">Calderihabitans maritimus</name>
    <dbReference type="NCBI Taxonomy" id="1246530"/>
    <lineage>
        <taxon>Bacteria</taxon>
        <taxon>Bacillati</taxon>
        <taxon>Bacillota</taxon>
        <taxon>Clostridia</taxon>
        <taxon>Neomoorellales</taxon>
        <taxon>Calderihabitantaceae</taxon>
        <taxon>Calderihabitans</taxon>
    </lineage>
</organism>
<dbReference type="RefSeq" id="WP_088553398.1">
    <property type="nucleotide sequence ID" value="NZ_BDGJ01000042.1"/>
</dbReference>
<name>A0A1Z5HRL1_9FIRM</name>
<dbReference type="AlphaFoldDB" id="A0A1Z5HRL1"/>
<feature type="signal peptide" evidence="1">
    <location>
        <begin position="1"/>
        <end position="24"/>
    </location>
</feature>
<comment type="caution">
    <text evidence="2">The sequence shown here is derived from an EMBL/GenBank/DDBJ whole genome shotgun (WGS) entry which is preliminary data.</text>
</comment>
<reference evidence="3" key="1">
    <citation type="journal article" date="2017" name="Appl. Environ. Microbiol.">
        <title>Genomic analysis of Calderihabitans maritimus KKC1, a thermophilic hydrogenogenic carboxydotrophic bacterium isolated from marine sediment.</title>
        <authorList>
            <person name="Omae K."/>
            <person name="Yoneda Y."/>
            <person name="Fukuyama Y."/>
            <person name="Yoshida T."/>
            <person name="Sako Y."/>
        </authorList>
    </citation>
    <scope>NUCLEOTIDE SEQUENCE [LARGE SCALE GENOMIC DNA]</scope>
    <source>
        <strain evidence="3">KKC1</strain>
    </source>
</reference>
<feature type="chain" id="PRO_5012102624" evidence="1">
    <location>
        <begin position="25"/>
        <end position="78"/>
    </location>
</feature>
<dbReference type="EMBL" id="BDGJ01000042">
    <property type="protein sequence ID" value="GAW91955.1"/>
    <property type="molecule type" value="Genomic_DNA"/>
</dbReference>
<gene>
    <name evidence="2" type="ORF">KKC1_11150</name>
</gene>
<keyword evidence="1" id="KW-0732">Signal</keyword>
<dbReference type="Proteomes" id="UP000197032">
    <property type="component" value="Unassembled WGS sequence"/>
</dbReference>
<protein>
    <submittedName>
        <fullName evidence="2">Uncharacterized protein</fullName>
    </submittedName>
</protein>
<accession>A0A1Z5HRL1</accession>
<proteinExistence type="predicted"/>
<keyword evidence="3" id="KW-1185">Reference proteome</keyword>